<name>A0A0F9LW73_9ZZZZ</name>
<reference evidence="1" key="1">
    <citation type="journal article" date="2015" name="Nature">
        <title>Complex archaea that bridge the gap between prokaryotes and eukaryotes.</title>
        <authorList>
            <person name="Spang A."/>
            <person name="Saw J.H."/>
            <person name="Jorgensen S.L."/>
            <person name="Zaremba-Niedzwiedzka K."/>
            <person name="Martijn J."/>
            <person name="Lind A.E."/>
            <person name="van Eijk R."/>
            <person name="Schleper C."/>
            <person name="Guy L."/>
            <person name="Ettema T.J."/>
        </authorList>
    </citation>
    <scope>NUCLEOTIDE SEQUENCE</scope>
</reference>
<comment type="caution">
    <text evidence="1">The sequence shown here is derived from an EMBL/GenBank/DDBJ whole genome shotgun (WGS) entry which is preliminary data.</text>
</comment>
<evidence type="ECO:0000313" key="1">
    <source>
        <dbReference type="EMBL" id="KKM61307.1"/>
    </source>
</evidence>
<proteinExistence type="predicted"/>
<dbReference type="AlphaFoldDB" id="A0A0F9LW73"/>
<sequence>MAYVAVIVTVAEMQFKAGENRDATGDVEANHIVLQNEAMGYLSGFIQDDVSAGFSGYDAVTKLMLTEWAARYGGLGLMMFNPAGYTELIEAEDMAQVHIYRMEKIEEELSKGEVQKQIKVNK</sequence>
<organism evidence="1">
    <name type="scientific">marine sediment metagenome</name>
    <dbReference type="NCBI Taxonomy" id="412755"/>
    <lineage>
        <taxon>unclassified sequences</taxon>
        <taxon>metagenomes</taxon>
        <taxon>ecological metagenomes</taxon>
    </lineage>
</organism>
<protein>
    <submittedName>
        <fullName evidence="1">Uncharacterized protein</fullName>
    </submittedName>
</protein>
<dbReference type="EMBL" id="LAZR01011508">
    <property type="protein sequence ID" value="KKM61307.1"/>
    <property type="molecule type" value="Genomic_DNA"/>
</dbReference>
<accession>A0A0F9LW73</accession>
<gene>
    <name evidence="1" type="ORF">LCGC14_1533040</name>
</gene>